<protein>
    <submittedName>
        <fullName evidence="4">DNA binding HTH domain, Psq-type,Homeobox domain-like</fullName>
    </submittedName>
</protein>
<reference evidence="4 5" key="1">
    <citation type="submission" date="2019-08" db="EMBL/GenBank/DDBJ databases">
        <authorList>
            <person name="Alioto T."/>
            <person name="Alioto T."/>
            <person name="Gomez Garrido J."/>
        </authorList>
    </citation>
    <scope>NUCLEOTIDE SEQUENCE [LARGE SCALE GENOMIC DNA]</scope>
</reference>
<dbReference type="PROSITE" id="PS50960">
    <property type="entry name" value="HTH_PSQ"/>
    <property type="match status" value="1"/>
</dbReference>
<dbReference type="EMBL" id="CABPRJ010000009">
    <property type="protein sequence ID" value="VVC25163.1"/>
    <property type="molecule type" value="Genomic_DNA"/>
</dbReference>
<dbReference type="SUPFAM" id="SSF46689">
    <property type="entry name" value="Homeodomain-like"/>
    <property type="match status" value="1"/>
</dbReference>
<proteinExistence type="predicted"/>
<accession>A0A5E4M0T7</accession>
<sequence length="98" mass="11682">MVEKRKNVVLGFNQKLEIIKRLKIGEITNSIAQIYGIRRTTVNDVKRDAKKLEQYVTQIQNVNGDLRSRKTIKQAKYEKFDNAMHQWFIQAEIKEFHF</sequence>
<dbReference type="InterPro" id="IPR009057">
    <property type="entry name" value="Homeodomain-like_sf"/>
</dbReference>
<dbReference type="GO" id="GO:0005634">
    <property type="term" value="C:nucleus"/>
    <property type="evidence" value="ECO:0007669"/>
    <property type="project" value="UniProtKB-SubCell"/>
</dbReference>
<feature type="domain" description="HTH psq-type" evidence="3">
    <location>
        <begin position="1"/>
        <end position="52"/>
    </location>
</feature>
<evidence type="ECO:0000256" key="2">
    <source>
        <dbReference type="PROSITE-ProRule" id="PRU00320"/>
    </source>
</evidence>
<feature type="DNA-binding region" description="H-T-H motif" evidence="2">
    <location>
        <begin position="28"/>
        <end position="48"/>
    </location>
</feature>
<organism evidence="4 5">
    <name type="scientific">Cinara cedri</name>
    <dbReference type="NCBI Taxonomy" id="506608"/>
    <lineage>
        <taxon>Eukaryota</taxon>
        <taxon>Metazoa</taxon>
        <taxon>Ecdysozoa</taxon>
        <taxon>Arthropoda</taxon>
        <taxon>Hexapoda</taxon>
        <taxon>Insecta</taxon>
        <taxon>Pterygota</taxon>
        <taxon>Neoptera</taxon>
        <taxon>Paraneoptera</taxon>
        <taxon>Hemiptera</taxon>
        <taxon>Sternorrhyncha</taxon>
        <taxon>Aphidomorpha</taxon>
        <taxon>Aphidoidea</taxon>
        <taxon>Aphididae</taxon>
        <taxon>Lachninae</taxon>
        <taxon>Cinara</taxon>
    </lineage>
</organism>
<name>A0A5E4M0T7_9HEMI</name>
<dbReference type="OrthoDB" id="5919228at2759"/>
<dbReference type="Pfam" id="PF04218">
    <property type="entry name" value="CENP-B_N"/>
    <property type="match status" value="1"/>
</dbReference>
<evidence type="ECO:0000259" key="3">
    <source>
        <dbReference type="PROSITE" id="PS50960"/>
    </source>
</evidence>
<keyword evidence="4" id="KW-0371">Homeobox</keyword>
<gene>
    <name evidence="4" type="ORF">CINCED_3A002554</name>
</gene>
<dbReference type="InterPro" id="IPR007889">
    <property type="entry name" value="HTH_Psq"/>
</dbReference>
<dbReference type="GO" id="GO:0003677">
    <property type="term" value="F:DNA binding"/>
    <property type="evidence" value="ECO:0007669"/>
    <property type="project" value="UniProtKB-UniRule"/>
</dbReference>
<keyword evidence="2 4" id="KW-0238">DNA-binding</keyword>
<dbReference type="AlphaFoldDB" id="A0A5E4M0T7"/>
<dbReference type="Gene3D" id="1.10.10.10">
    <property type="entry name" value="Winged helix-like DNA-binding domain superfamily/Winged helix DNA-binding domain"/>
    <property type="match status" value="1"/>
</dbReference>
<evidence type="ECO:0000313" key="4">
    <source>
        <dbReference type="EMBL" id="VVC25163.1"/>
    </source>
</evidence>
<keyword evidence="5" id="KW-1185">Reference proteome</keyword>
<keyword evidence="2" id="KW-0539">Nucleus</keyword>
<comment type="subcellular location">
    <subcellularLocation>
        <location evidence="1 2">Nucleus</location>
    </subcellularLocation>
</comment>
<dbReference type="InterPro" id="IPR036388">
    <property type="entry name" value="WH-like_DNA-bd_sf"/>
</dbReference>
<dbReference type="Proteomes" id="UP000325440">
    <property type="component" value="Unassembled WGS sequence"/>
</dbReference>
<evidence type="ECO:0000256" key="1">
    <source>
        <dbReference type="ARBA" id="ARBA00004123"/>
    </source>
</evidence>
<evidence type="ECO:0000313" key="5">
    <source>
        <dbReference type="Proteomes" id="UP000325440"/>
    </source>
</evidence>